<evidence type="ECO:0000259" key="2">
    <source>
        <dbReference type="Pfam" id="PF09949"/>
    </source>
</evidence>
<feature type="compositionally biased region" description="Low complexity" evidence="1">
    <location>
        <begin position="868"/>
        <end position="885"/>
    </location>
</feature>
<dbReference type="InParanoid" id="A0A409VTL9"/>
<feature type="compositionally biased region" description="Low complexity" evidence="1">
    <location>
        <begin position="91"/>
        <end position="110"/>
    </location>
</feature>
<dbReference type="EMBL" id="NHYE01005568">
    <property type="protein sequence ID" value="PPQ69597.1"/>
    <property type="molecule type" value="Genomic_DNA"/>
</dbReference>
<feature type="compositionally biased region" description="Low complexity" evidence="1">
    <location>
        <begin position="923"/>
        <end position="941"/>
    </location>
</feature>
<dbReference type="OrthoDB" id="2117591at2759"/>
<dbReference type="Pfam" id="PF09949">
    <property type="entry name" value="APP1_cat"/>
    <property type="match status" value="2"/>
</dbReference>
<feature type="region of interest" description="Disordered" evidence="1">
    <location>
        <begin position="702"/>
        <end position="994"/>
    </location>
</feature>
<proteinExistence type="predicted"/>
<dbReference type="GO" id="GO:0030479">
    <property type="term" value="C:actin cortical patch"/>
    <property type="evidence" value="ECO:0007669"/>
    <property type="project" value="TreeGrafter"/>
</dbReference>
<feature type="compositionally biased region" description="Pro residues" evidence="1">
    <location>
        <begin position="526"/>
        <end position="538"/>
    </location>
</feature>
<evidence type="ECO:0000313" key="3">
    <source>
        <dbReference type="EMBL" id="PPQ69597.1"/>
    </source>
</evidence>
<feature type="compositionally biased region" description="Low complexity" evidence="1">
    <location>
        <begin position="406"/>
        <end position="425"/>
    </location>
</feature>
<feature type="compositionally biased region" description="Gly residues" evidence="1">
    <location>
        <begin position="157"/>
        <end position="170"/>
    </location>
</feature>
<feature type="domain" description="Phosphatidate phosphatase APP1 catalytic" evidence="2">
    <location>
        <begin position="611"/>
        <end position="684"/>
    </location>
</feature>
<feature type="region of interest" description="Disordered" evidence="1">
    <location>
        <begin position="245"/>
        <end position="264"/>
    </location>
</feature>
<feature type="compositionally biased region" description="Pro residues" evidence="1">
    <location>
        <begin position="348"/>
        <end position="362"/>
    </location>
</feature>
<feature type="compositionally biased region" description="Pro residues" evidence="1">
    <location>
        <begin position="115"/>
        <end position="130"/>
    </location>
</feature>
<dbReference type="InterPro" id="IPR019236">
    <property type="entry name" value="APP1_cat"/>
</dbReference>
<feature type="compositionally biased region" description="Low complexity" evidence="1">
    <location>
        <begin position="249"/>
        <end position="262"/>
    </location>
</feature>
<dbReference type="GO" id="GO:0008195">
    <property type="term" value="F:phosphatidate phosphatase activity"/>
    <property type="evidence" value="ECO:0007669"/>
    <property type="project" value="InterPro"/>
</dbReference>
<reference evidence="3 4" key="1">
    <citation type="journal article" date="2018" name="Evol. Lett.">
        <title>Horizontal gene cluster transfer increased hallucinogenic mushroom diversity.</title>
        <authorList>
            <person name="Reynolds H.T."/>
            <person name="Vijayakumar V."/>
            <person name="Gluck-Thaler E."/>
            <person name="Korotkin H.B."/>
            <person name="Matheny P.B."/>
            <person name="Slot J.C."/>
        </authorList>
    </citation>
    <scope>NUCLEOTIDE SEQUENCE [LARGE SCALE GENOMIC DNA]</scope>
    <source>
        <strain evidence="3 4">SRW20</strain>
    </source>
</reference>
<evidence type="ECO:0000256" key="1">
    <source>
        <dbReference type="SAM" id="MobiDB-lite"/>
    </source>
</evidence>
<accession>A0A409VTL9</accession>
<dbReference type="PANTHER" id="PTHR28208:SF3">
    <property type="entry name" value="PHOSPHATIDATE PHOSPHATASE APP1"/>
    <property type="match status" value="1"/>
</dbReference>
<feature type="compositionally biased region" description="Low complexity" evidence="1">
    <location>
        <begin position="727"/>
        <end position="746"/>
    </location>
</feature>
<comment type="caution">
    <text evidence="3">The sequence shown here is derived from an EMBL/GenBank/DDBJ whole genome shotgun (WGS) entry which is preliminary data.</text>
</comment>
<dbReference type="AlphaFoldDB" id="A0A409VTL9"/>
<keyword evidence="4" id="KW-1185">Reference proteome</keyword>
<feature type="domain" description="Phosphatidate phosphatase APP1 catalytic" evidence="2">
    <location>
        <begin position="556"/>
        <end position="603"/>
    </location>
</feature>
<gene>
    <name evidence="3" type="ORF">CVT26_001585</name>
</gene>
<dbReference type="PANTHER" id="PTHR28208">
    <property type="entry name" value="PHOSPHATIDATE PHOSPHATASE APP1"/>
    <property type="match status" value="1"/>
</dbReference>
<feature type="region of interest" description="Disordered" evidence="1">
    <location>
        <begin position="510"/>
        <end position="547"/>
    </location>
</feature>
<feature type="compositionally biased region" description="Low complexity" evidence="1">
    <location>
        <begin position="510"/>
        <end position="525"/>
    </location>
</feature>
<feature type="region of interest" description="Disordered" evidence="1">
    <location>
        <begin position="301"/>
        <end position="365"/>
    </location>
</feature>
<feature type="compositionally biased region" description="Low complexity" evidence="1">
    <location>
        <begin position="949"/>
        <end position="984"/>
    </location>
</feature>
<feature type="compositionally biased region" description="Polar residues" evidence="1">
    <location>
        <begin position="791"/>
        <end position="802"/>
    </location>
</feature>
<sequence length="1035" mass="111377">MAEDMPLSSSSSSWKYLSSASSRITSLKGYIANHHHQHYSYRESVTSSGASSTSYMSYSSTSSSAMGAGAGSGSRFSAGGQYSPNDVPQYGSTSTQGGSSSDYPQQTHQHQPQHHQPPPQLQQQHQPPPYQHQSAPRQSWRAWAGQKIRAHAAKRGYGVGGSGNKNGGAGPASSNTEVVNVFPGWAVRRYRPLEADGERNEQGPRPFDLEVFISGYAITHRAPENMSRAQRGFLRLAKGFASLPKIIDTPQPSSSSPTPLSQVKLTPSTEALLASITLPPRPTEITDDFDVDALDRQLRKAKEGVGRDWRKEQEEDEEGSSSSSSSARGSTVDLRAQSQRTQGSAPAPGFPPGEPPANPSPHNPAEATQEMIRRLHANLEKRLQPFWASVLAGRGVRVMVFPLPHSSASSQPSSSSSSSQSPSTSRGQDINFHELLSEEAGPLASAELQTAADGSFQVRLRVTWEELCLHPRALHIAFREPTTTTTGQGQGLGEEDEVVVLVELLGPKEGSAFSSPSSSRVSLAPEPSPQPTPLPSIPSPRSLTTTRIPLTHTPTVRVISDIDDTIKLSGILSGARAVFHNVFVKDLKESVIPGMGEWYVDQANALPFQNTGSIKLRSYAGRSLFNGLLSAPAARKRAGVTDILDAFPESKFFLIGDSGEQDMELYADIARERPHQILAIYIRDADAFTYNGPEPLEDPTGWKAIASGDAGTRPSGKPLVQHAPQATRSDSMMTTSSSASGSTTSSNLDRYDYGAVGETPSRESWRNSLVGVSRQNSDFETPLEPPRPQFWSESPGNGNGRQSYGMGGRGAMSAEPEPLIDLSDSPGSEEAANATPRTSSSARMDSPHVNAERQETATPTQRHRARLQSPPSQTQAQAQGQSQRQYVTEPPPPTPPPSSNTTFPYSHPHSNSQTHPYRTHHPSSSASSLSSSASTSTTNLSKHQYGYFSGNSQAAATSATTNSNPNPSPSPTKKGSTSSGSTSGMTENEKKRHELQLRVWRARTQIPPEVMLRVFRDPIGECVGEAAEVLDREGM</sequence>
<feature type="compositionally biased region" description="Low complexity" evidence="1">
    <location>
        <begin position="47"/>
        <end position="80"/>
    </location>
</feature>
<feature type="compositionally biased region" description="Basic and acidic residues" evidence="1">
    <location>
        <begin position="301"/>
        <end position="313"/>
    </location>
</feature>
<name>A0A409VTL9_9AGAR</name>
<feature type="region of interest" description="Disordered" evidence="1">
    <location>
        <begin position="40"/>
        <end position="176"/>
    </location>
</feature>
<organism evidence="3 4">
    <name type="scientific">Gymnopilus dilepis</name>
    <dbReference type="NCBI Taxonomy" id="231916"/>
    <lineage>
        <taxon>Eukaryota</taxon>
        <taxon>Fungi</taxon>
        <taxon>Dikarya</taxon>
        <taxon>Basidiomycota</taxon>
        <taxon>Agaricomycotina</taxon>
        <taxon>Agaricomycetes</taxon>
        <taxon>Agaricomycetidae</taxon>
        <taxon>Agaricales</taxon>
        <taxon>Agaricineae</taxon>
        <taxon>Hymenogastraceae</taxon>
        <taxon>Gymnopilus</taxon>
    </lineage>
</organism>
<feature type="compositionally biased region" description="Pro residues" evidence="1">
    <location>
        <begin position="889"/>
        <end position="898"/>
    </location>
</feature>
<dbReference type="Proteomes" id="UP000284706">
    <property type="component" value="Unassembled WGS sequence"/>
</dbReference>
<feature type="region of interest" description="Disordered" evidence="1">
    <location>
        <begin position="405"/>
        <end position="427"/>
    </location>
</feature>
<dbReference type="InterPro" id="IPR052935">
    <property type="entry name" value="Mg2+_PAP"/>
</dbReference>
<protein>
    <recommendedName>
        <fullName evidence="2">Phosphatidate phosphatase APP1 catalytic domain-containing protein</fullName>
    </recommendedName>
</protein>
<evidence type="ECO:0000313" key="4">
    <source>
        <dbReference type="Proteomes" id="UP000284706"/>
    </source>
</evidence>
<dbReference type="STRING" id="231916.A0A409VTL9"/>